<organism evidence="18 19">
    <name type="scientific">Candidatus Falkowbacteria bacterium CG10_big_fil_rev_8_21_14_0_10_39_9</name>
    <dbReference type="NCBI Taxonomy" id="1974566"/>
    <lineage>
        <taxon>Bacteria</taxon>
        <taxon>Candidatus Falkowiibacteriota</taxon>
    </lineage>
</organism>
<comment type="function">
    <text evidence="2 16">Cell wall formation.</text>
</comment>
<evidence type="ECO:0000256" key="5">
    <source>
        <dbReference type="ARBA" id="ARBA00022490"/>
    </source>
</evidence>
<dbReference type="InterPro" id="IPR003170">
    <property type="entry name" value="MurB"/>
</dbReference>
<reference evidence="19" key="1">
    <citation type="submission" date="2017-09" db="EMBL/GenBank/DDBJ databases">
        <title>Depth-based differentiation of microbial function through sediment-hosted aquifers and enrichment of novel symbionts in the deep terrestrial subsurface.</title>
        <authorList>
            <person name="Probst A.J."/>
            <person name="Ladd B."/>
            <person name="Jarett J.K."/>
            <person name="Geller-Mcgrath D.E."/>
            <person name="Sieber C.M.K."/>
            <person name="Emerson J.B."/>
            <person name="Anantharaman K."/>
            <person name="Thomas B.C."/>
            <person name="Malmstrom R."/>
            <person name="Stieglmeier M."/>
            <person name="Klingl A."/>
            <person name="Woyke T."/>
            <person name="Ryan C.M."/>
            <person name="Banfield J.F."/>
        </authorList>
    </citation>
    <scope>NUCLEOTIDE SEQUENCE [LARGE SCALE GENOMIC DNA]</scope>
</reference>
<dbReference type="NCBIfam" id="TIGR00179">
    <property type="entry name" value="murB"/>
    <property type="match status" value="1"/>
</dbReference>
<dbReference type="HAMAP" id="MF_00037">
    <property type="entry name" value="MurB"/>
    <property type="match status" value="1"/>
</dbReference>
<dbReference type="EMBL" id="PFAQ01000033">
    <property type="protein sequence ID" value="PIT94857.1"/>
    <property type="molecule type" value="Genomic_DNA"/>
</dbReference>
<feature type="active site" description="Proton donor" evidence="16">
    <location>
        <position position="239"/>
    </location>
</feature>
<evidence type="ECO:0000256" key="12">
    <source>
        <dbReference type="ARBA" id="ARBA00023002"/>
    </source>
</evidence>
<evidence type="ECO:0000256" key="14">
    <source>
        <dbReference type="ARBA" id="ARBA00023316"/>
    </source>
</evidence>
<keyword evidence="14 16" id="KW-0961">Cell wall biogenesis/degradation</keyword>
<dbReference type="SUPFAM" id="SSF56194">
    <property type="entry name" value="Uridine diphospho-N-Acetylenolpyruvylglucosamine reductase, MurB, C-terminal domain"/>
    <property type="match status" value="1"/>
</dbReference>
<keyword evidence="10 16" id="KW-0133">Cell shape</keyword>
<keyword evidence="13 16" id="KW-0131">Cell cycle</keyword>
<evidence type="ECO:0000256" key="2">
    <source>
        <dbReference type="ARBA" id="ARBA00003921"/>
    </source>
</evidence>
<comment type="subcellular location">
    <subcellularLocation>
        <location evidence="3 16">Cytoplasm</location>
    </subcellularLocation>
</comment>
<feature type="active site" evidence="16">
    <location>
        <position position="165"/>
    </location>
</feature>
<dbReference type="InterPro" id="IPR011601">
    <property type="entry name" value="MurB_C"/>
</dbReference>
<keyword evidence="11 16" id="KW-0573">Peptidoglycan synthesis</keyword>
<dbReference type="Gene3D" id="3.30.465.10">
    <property type="match status" value="1"/>
</dbReference>
<protein>
    <recommendedName>
        <fullName evidence="16">UDP-N-acetylenolpyruvoylglucosamine reductase</fullName>
        <ecNumber evidence="16">1.3.1.98</ecNumber>
    </recommendedName>
    <alternativeName>
        <fullName evidence="16">UDP-N-acetylmuramate dehydrogenase</fullName>
    </alternativeName>
</protein>
<keyword evidence="7 16" id="KW-0285">Flavoprotein</keyword>
<dbReference type="GO" id="GO:0005829">
    <property type="term" value="C:cytosol"/>
    <property type="evidence" value="ECO:0007669"/>
    <property type="project" value="TreeGrafter"/>
</dbReference>
<evidence type="ECO:0000313" key="18">
    <source>
        <dbReference type="EMBL" id="PIT94857.1"/>
    </source>
</evidence>
<dbReference type="GO" id="GO:0071555">
    <property type="term" value="P:cell wall organization"/>
    <property type="evidence" value="ECO:0007669"/>
    <property type="project" value="UniProtKB-KW"/>
</dbReference>
<dbReference type="PANTHER" id="PTHR21071:SF4">
    <property type="entry name" value="UDP-N-ACETYLENOLPYRUVOYLGLUCOSAMINE REDUCTASE"/>
    <property type="match status" value="1"/>
</dbReference>
<dbReference type="InterPro" id="IPR006094">
    <property type="entry name" value="Oxid_FAD_bind_N"/>
</dbReference>
<evidence type="ECO:0000313" key="19">
    <source>
        <dbReference type="Proteomes" id="UP000228900"/>
    </source>
</evidence>
<evidence type="ECO:0000256" key="13">
    <source>
        <dbReference type="ARBA" id="ARBA00023306"/>
    </source>
</evidence>
<dbReference type="SUPFAM" id="SSF56176">
    <property type="entry name" value="FAD-binding/transporter-associated domain-like"/>
    <property type="match status" value="1"/>
</dbReference>
<name>A0A2M6WPX6_9BACT</name>
<evidence type="ECO:0000256" key="15">
    <source>
        <dbReference type="ARBA" id="ARBA00048914"/>
    </source>
</evidence>
<evidence type="ECO:0000256" key="8">
    <source>
        <dbReference type="ARBA" id="ARBA00022827"/>
    </source>
</evidence>
<comment type="pathway">
    <text evidence="4 16">Cell wall biogenesis; peptidoglycan biosynthesis.</text>
</comment>
<dbReference type="InterPro" id="IPR016166">
    <property type="entry name" value="FAD-bd_PCMH"/>
</dbReference>
<feature type="active site" evidence="16">
    <location>
        <position position="334"/>
    </location>
</feature>
<dbReference type="Gene3D" id="3.30.43.10">
    <property type="entry name" value="Uridine Diphospho-n-acetylenolpyruvylglucosamine Reductase, domain 2"/>
    <property type="match status" value="1"/>
</dbReference>
<gene>
    <name evidence="16" type="primary">murB</name>
    <name evidence="18" type="ORF">COT98_01910</name>
</gene>
<dbReference type="Pfam" id="PF02873">
    <property type="entry name" value="MurB_C"/>
    <property type="match status" value="1"/>
</dbReference>
<evidence type="ECO:0000259" key="17">
    <source>
        <dbReference type="PROSITE" id="PS51387"/>
    </source>
</evidence>
<evidence type="ECO:0000256" key="3">
    <source>
        <dbReference type="ARBA" id="ARBA00004496"/>
    </source>
</evidence>
<dbReference type="Pfam" id="PF01565">
    <property type="entry name" value="FAD_binding_4"/>
    <property type="match status" value="1"/>
</dbReference>
<dbReference type="PROSITE" id="PS51387">
    <property type="entry name" value="FAD_PCMH"/>
    <property type="match status" value="1"/>
</dbReference>
<comment type="caution">
    <text evidence="18">The sequence shown here is derived from an EMBL/GenBank/DDBJ whole genome shotgun (WGS) entry which is preliminary data.</text>
</comment>
<dbReference type="InterPro" id="IPR016169">
    <property type="entry name" value="FAD-bd_PCMH_sub2"/>
</dbReference>
<dbReference type="GO" id="GO:0071949">
    <property type="term" value="F:FAD binding"/>
    <property type="evidence" value="ECO:0007669"/>
    <property type="project" value="InterPro"/>
</dbReference>
<evidence type="ECO:0000256" key="16">
    <source>
        <dbReference type="HAMAP-Rule" id="MF_00037"/>
    </source>
</evidence>
<evidence type="ECO:0000256" key="11">
    <source>
        <dbReference type="ARBA" id="ARBA00022984"/>
    </source>
</evidence>
<keyword evidence="12 16" id="KW-0560">Oxidoreductase</keyword>
<evidence type="ECO:0000256" key="10">
    <source>
        <dbReference type="ARBA" id="ARBA00022960"/>
    </source>
</evidence>
<dbReference type="PANTHER" id="PTHR21071">
    <property type="entry name" value="UDP-N-ACETYLENOLPYRUVOYLGLUCOSAMINE REDUCTASE"/>
    <property type="match status" value="1"/>
</dbReference>
<dbReference type="InterPro" id="IPR036635">
    <property type="entry name" value="MurB_C_sf"/>
</dbReference>
<keyword evidence="9 16" id="KW-0521">NADP</keyword>
<comment type="cofactor">
    <cofactor evidence="1 16">
        <name>FAD</name>
        <dbReference type="ChEBI" id="CHEBI:57692"/>
    </cofactor>
</comment>
<evidence type="ECO:0000256" key="4">
    <source>
        <dbReference type="ARBA" id="ARBA00004752"/>
    </source>
</evidence>
<dbReference type="GO" id="GO:0008360">
    <property type="term" value="P:regulation of cell shape"/>
    <property type="evidence" value="ECO:0007669"/>
    <property type="project" value="UniProtKB-KW"/>
</dbReference>
<keyword evidence="8 16" id="KW-0274">FAD</keyword>
<dbReference type="InterPro" id="IPR016167">
    <property type="entry name" value="FAD-bd_PCMH_sub1"/>
</dbReference>
<keyword evidence="5 16" id="KW-0963">Cytoplasm</keyword>
<comment type="catalytic activity">
    <reaction evidence="15 16">
        <text>UDP-N-acetyl-alpha-D-muramate + NADP(+) = UDP-N-acetyl-3-O-(1-carboxyvinyl)-alpha-D-glucosamine + NADPH + H(+)</text>
        <dbReference type="Rhea" id="RHEA:12248"/>
        <dbReference type="ChEBI" id="CHEBI:15378"/>
        <dbReference type="ChEBI" id="CHEBI:57783"/>
        <dbReference type="ChEBI" id="CHEBI:58349"/>
        <dbReference type="ChEBI" id="CHEBI:68483"/>
        <dbReference type="ChEBI" id="CHEBI:70757"/>
        <dbReference type="EC" id="1.3.1.98"/>
    </reaction>
</comment>
<dbReference type="AlphaFoldDB" id="A0A2M6WPX6"/>
<proteinExistence type="inferred from homology"/>
<dbReference type="InterPro" id="IPR036318">
    <property type="entry name" value="FAD-bd_PCMH-like_sf"/>
</dbReference>
<dbReference type="GO" id="GO:0009252">
    <property type="term" value="P:peptidoglycan biosynthetic process"/>
    <property type="evidence" value="ECO:0007669"/>
    <property type="project" value="UniProtKB-UniRule"/>
</dbReference>
<dbReference type="GO" id="GO:0008762">
    <property type="term" value="F:UDP-N-acetylmuramate dehydrogenase activity"/>
    <property type="evidence" value="ECO:0007669"/>
    <property type="project" value="UniProtKB-UniRule"/>
</dbReference>
<dbReference type="Proteomes" id="UP000228900">
    <property type="component" value="Unassembled WGS sequence"/>
</dbReference>
<comment type="similarity">
    <text evidence="16">Belongs to the MurB family.</text>
</comment>
<dbReference type="NCBIfam" id="NF000755">
    <property type="entry name" value="PRK00046.1"/>
    <property type="match status" value="1"/>
</dbReference>
<dbReference type="Gene3D" id="3.90.78.10">
    <property type="entry name" value="UDP-N-acetylenolpyruvoylglucosamine reductase, C-terminal domain"/>
    <property type="match status" value="1"/>
</dbReference>
<sequence length="339" mass="37763">MNIQKKIRLDQYTTFKIGGPADFFVAITSLADLQEALSWAQKNKQNILFLGGGSNTLISDRGFRGLVIKNEISGIELVRENAKAVWLKAQSGEWWSSLVNHAVLHNYYGAENLFLIPGTVGAAPMQNIGAYGVELKDVFCSLEAVEIRTGKLKKFNKADCDFGYRYSIFKGKLKHKYFIYSVTLKLNKTPKFKLDYGDIQKTLAEKKIINPNAREVVSVIMEIRNSKLPNPSVLPNAGSFFKNSEISLAALKKLQKKFPDVKFFPATKGVKVPAGWLIEQCGFKGKVIGKVGIHEKQALVLVNYGGAKASQVINLADKIMTCVRSKFGLKLECEINYIE</sequence>
<dbReference type="UniPathway" id="UPA00219"/>
<evidence type="ECO:0000256" key="9">
    <source>
        <dbReference type="ARBA" id="ARBA00022857"/>
    </source>
</evidence>
<feature type="domain" description="FAD-binding PCMH-type" evidence="17">
    <location>
        <begin position="16"/>
        <end position="189"/>
    </location>
</feature>
<dbReference type="EC" id="1.3.1.98" evidence="16"/>
<evidence type="ECO:0000256" key="6">
    <source>
        <dbReference type="ARBA" id="ARBA00022618"/>
    </source>
</evidence>
<accession>A0A2M6WPX6</accession>
<keyword evidence="6 16" id="KW-0132">Cell division</keyword>
<evidence type="ECO:0000256" key="7">
    <source>
        <dbReference type="ARBA" id="ARBA00022630"/>
    </source>
</evidence>
<evidence type="ECO:0000256" key="1">
    <source>
        <dbReference type="ARBA" id="ARBA00001974"/>
    </source>
</evidence>
<dbReference type="GO" id="GO:0051301">
    <property type="term" value="P:cell division"/>
    <property type="evidence" value="ECO:0007669"/>
    <property type="project" value="UniProtKB-KW"/>
</dbReference>